<evidence type="ECO:0000256" key="3">
    <source>
        <dbReference type="ARBA" id="ARBA00023315"/>
    </source>
</evidence>
<dbReference type="GO" id="GO:0006633">
    <property type="term" value="P:fatty acid biosynthetic process"/>
    <property type="evidence" value="ECO:0007669"/>
    <property type="project" value="TreeGrafter"/>
</dbReference>
<sequence>MPEPLGGRRPGSPVIAFLFPGQGSQHPGMLAALPSASTVTSTLDSVSGVLGHDVRELDSADALAGTVGAQLALFTVGVASSRLLAEQGVLPDIVAGHSIGAFATAVAAGVLTLDEGAAAVRIRAEGMRDLHPSGFGLLALLGARLADAERLVAELRPGGGDLFVAMENAEDQIVLAGSDDAFQRVHDVAARFGFRQVRRLDVAVPSHCALMAPVAAAVEEYLADIPARRPTARYLSAMTARAAPTSAAIGDDLANGVARRVRWRDTTELLAELGSTVVVQIAPGHTTAALFAAAHPDIPVIAVGDAPFDDSLARIRRALSIGA</sequence>
<keyword evidence="2" id="KW-0808">Transferase</keyword>
<dbReference type="GO" id="GO:0005829">
    <property type="term" value="C:cytosol"/>
    <property type="evidence" value="ECO:0007669"/>
    <property type="project" value="TreeGrafter"/>
</dbReference>
<accession>A0A3E0VDY3</accession>
<dbReference type="Pfam" id="PF00698">
    <property type="entry name" value="Acyl_transf_1"/>
    <property type="match status" value="1"/>
</dbReference>
<comment type="catalytic activity">
    <reaction evidence="4">
        <text>holo-[ACP] + malonyl-CoA = malonyl-[ACP] + CoA</text>
        <dbReference type="Rhea" id="RHEA:41792"/>
        <dbReference type="Rhea" id="RHEA-COMP:9623"/>
        <dbReference type="Rhea" id="RHEA-COMP:9685"/>
        <dbReference type="ChEBI" id="CHEBI:57287"/>
        <dbReference type="ChEBI" id="CHEBI:57384"/>
        <dbReference type="ChEBI" id="CHEBI:64479"/>
        <dbReference type="ChEBI" id="CHEBI:78449"/>
        <dbReference type="EC" id="2.3.1.39"/>
    </reaction>
</comment>
<keyword evidence="3" id="KW-0012">Acyltransferase</keyword>
<dbReference type="SUPFAM" id="SSF55048">
    <property type="entry name" value="Probable ACP-binding domain of malonyl-CoA ACP transacylase"/>
    <property type="match status" value="1"/>
</dbReference>
<reference evidence="6 7" key="1">
    <citation type="submission" date="2017-04" db="EMBL/GenBank/DDBJ databases">
        <title>Comparative genome analysis of Subtercola boreus.</title>
        <authorList>
            <person name="Cho Y.-J."/>
            <person name="Cho A."/>
            <person name="Kim O.-S."/>
            <person name="Lee J.-I."/>
        </authorList>
    </citation>
    <scope>NUCLEOTIDE SEQUENCE [LARGE SCALE GENOMIC DNA]</scope>
    <source>
        <strain evidence="6 7">K300</strain>
    </source>
</reference>
<dbReference type="EC" id="2.3.1.39" evidence="1"/>
<dbReference type="Gene3D" id="3.40.366.10">
    <property type="entry name" value="Malonyl-Coenzyme A Acyl Carrier Protein, domain 2"/>
    <property type="match status" value="1"/>
</dbReference>
<protein>
    <recommendedName>
        <fullName evidence="1">[acyl-carrier-protein] S-malonyltransferase</fullName>
        <ecNumber evidence="1">2.3.1.39</ecNumber>
    </recommendedName>
</protein>
<dbReference type="SMART" id="SM00827">
    <property type="entry name" value="PKS_AT"/>
    <property type="match status" value="1"/>
</dbReference>
<dbReference type="InterPro" id="IPR001227">
    <property type="entry name" value="Ac_transferase_dom_sf"/>
</dbReference>
<name>A0A3E0VDY3_9MICO</name>
<dbReference type="Proteomes" id="UP000256486">
    <property type="component" value="Unassembled WGS sequence"/>
</dbReference>
<dbReference type="InterPro" id="IPR050858">
    <property type="entry name" value="Mal-CoA-ACP_Trans/PKS_FabD"/>
</dbReference>
<dbReference type="SUPFAM" id="SSF52151">
    <property type="entry name" value="FabD/lysophospholipase-like"/>
    <property type="match status" value="1"/>
</dbReference>
<evidence type="ECO:0000256" key="2">
    <source>
        <dbReference type="ARBA" id="ARBA00022679"/>
    </source>
</evidence>
<dbReference type="PANTHER" id="PTHR42681:SF1">
    <property type="entry name" value="MALONYL-COA-ACYL CARRIER PROTEIN TRANSACYLASE, MITOCHONDRIAL"/>
    <property type="match status" value="1"/>
</dbReference>
<dbReference type="InterPro" id="IPR014043">
    <property type="entry name" value="Acyl_transferase_dom"/>
</dbReference>
<dbReference type="EMBL" id="NBWZ01000001">
    <property type="protein sequence ID" value="RFA08112.1"/>
    <property type="molecule type" value="Genomic_DNA"/>
</dbReference>
<dbReference type="GO" id="GO:0004314">
    <property type="term" value="F:[acyl-carrier-protein] S-malonyltransferase activity"/>
    <property type="evidence" value="ECO:0007669"/>
    <property type="project" value="UniProtKB-EC"/>
</dbReference>
<evidence type="ECO:0000313" key="7">
    <source>
        <dbReference type="Proteomes" id="UP000256486"/>
    </source>
</evidence>
<evidence type="ECO:0000313" key="6">
    <source>
        <dbReference type="EMBL" id="RFA08112.1"/>
    </source>
</evidence>
<dbReference type="AlphaFoldDB" id="A0A3E0VDY3"/>
<evidence type="ECO:0000256" key="1">
    <source>
        <dbReference type="ARBA" id="ARBA00013258"/>
    </source>
</evidence>
<dbReference type="InterPro" id="IPR016036">
    <property type="entry name" value="Malonyl_transacylase_ACP-bd"/>
</dbReference>
<evidence type="ECO:0000259" key="5">
    <source>
        <dbReference type="SMART" id="SM00827"/>
    </source>
</evidence>
<dbReference type="PANTHER" id="PTHR42681">
    <property type="entry name" value="MALONYL-COA-ACYL CARRIER PROTEIN TRANSACYLASE, MITOCHONDRIAL"/>
    <property type="match status" value="1"/>
</dbReference>
<keyword evidence="7" id="KW-1185">Reference proteome</keyword>
<feature type="domain" description="Malonyl-CoA:ACP transacylase (MAT)" evidence="5">
    <location>
        <begin position="18"/>
        <end position="319"/>
    </location>
</feature>
<organism evidence="6 7">
    <name type="scientific">Subtercola boreus</name>
    <dbReference type="NCBI Taxonomy" id="120213"/>
    <lineage>
        <taxon>Bacteria</taxon>
        <taxon>Bacillati</taxon>
        <taxon>Actinomycetota</taxon>
        <taxon>Actinomycetes</taxon>
        <taxon>Micrococcales</taxon>
        <taxon>Microbacteriaceae</taxon>
        <taxon>Subtercola</taxon>
    </lineage>
</organism>
<dbReference type="Gene3D" id="3.30.70.250">
    <property type="entry name" value="Malonyl-CoA ACP transacylase, ACP-binding"/>
    <property type="match status" value="1"/>
</dbReference>
<proteinExistence type="predicted"/>
<dbReference type="InterPro" id="IPR016035">
    <property type="entry name" value="Acyl_Trfase/lysoPLipase"/>
</dbReference>
<gene>
    <name evidence="6" type="ORF">B7R54_01940</name>
</gene>
<evidence type="ECO:0000256" key="4">
    <source>
        <dbReference type="ARBA" id="ARBA00048462"/>
    </source>
</evidence>
<comment type="caution">
    <text evidence="6">The sequence shown here is derived from an EMBL/GenBank/DDBJ whole genome shotgun (WGS) entry which is preliminary data.</text>
</comment>